<protein>
    <submittedName>
        <fullName evidence="2">Uncharacterized protein</fullName>
    </submittedName>
</protein>
<proteinExistence type="predicted"/>
<sequence>MSWLFAVDLLVLSIVRFATAGDISGVPIALIVLPPVAFILLTFWLLSARNEGRLKVVKRMRPDAFAATVEIYPDAISQVQALVAAFGGEQRPLQSRIAATLCIDDRRLDVLGGTLFGIGGSPKVLASFALPAGTVASAAPATQGFYVLKTLQIDFGSDGGQLALNLLPIRTVWGLFPWRVSAEQLTDEVDALNRALQLPEA</sequence>
<evidence type="ECO:0000313" key="2">
    <source>
        <dbReference type="EMBL" id="MDL9978303.1"/>
    </source>
</evidence>
<dbReference type="RefSeq" id="WP_286286591.1">
    <property type="nucleotide sequence ID" value="NZ_JASXSZ010000001.1"/>
</dbReference>
<comment type="caution">
    <text evidence="2">The sequence shown here is derived from an EMBL/GenBank/DDBJ whole genome shotgun (WGS) entry which is preliminary data.</text>
</comment>
<keyword evidence="3" id="KW-1185">Reference proteome</keyword>
<dbReference type="Proteomes" id="UP001235064">
    <property type="component" value="Unassembled WGS sequence"/>
</dbReference>
<gene>
    <name evidence="2" type="ORF">QSV35_03075</name>
</gene>
<organism evidence="2 3">
    <name type="scientific">Microbacterium candidum</name>
    <dbReference type="NCBI Taxonomy" id="3041922"/>
    <lineage>
        <taxon>Bacteria</taxon>
        <taxon>Bacillati</taxon>
        <taxon>Actinomycetota</taxon>
        <taxon>Actinomycetes</taxon>
        <taxon>Micrococcales</taxon>
        <taxon>Microbacteriaceae</taxon>
        <taxon>Microbacterium</taxon>
    </lineage>
</organism>
<keyword evidence="1" id="KW-0812">Transmembrane</keyword>
<keyword evidence="1" id="KW-0472">Membrane</keyword>
<name>A0ABT7MV48_9MICO</name>
<keyword evidence="1" id="KW-1133">Transmembrane helix</keyword>
<dbReference type="EMBL" id="JASXSZ010000001">
    <property type="protein sequence ID" value="MDL9978303.1"/>
    <property type="molecule type" value="Genomic_DNA"/>
</dbReference>
<evidence type="ECO:0000313" key="3">
    <source>
        <dbReference type="Proteomes" id="UP001235064"/>
    </source>
</evidence>
<reference evidence="2 3" key="1">
    <citation type="submission" date="2023-06" db="EMBL/GenBank/DDBJ databases">
        <title>Microbacterium sp. nov., isolated from a waste landfill.</title>
        <authorList>
            <person name="Wen W."/>
        </authorList>
    </citation>
    <scope>NUCLEOTIDE SEQUENCE [LARGE SCALE GENOMIC DNA]</scope>
    <source>
        <strain evidence="2 3">ASV49</strain>
    </source>
</reference>
<accession>A0ABT7MV48</accession>
<feature type="transmembrane region" description="Helical" evidence="1">
    <location>
        <begin position="30"/>
        <end position="48"/>
    </location>
</feature>
<evidence type="ECO:0000256" key="1">
    <source>
        <dbReference type="SAM" id="Phobius"/>
    </source>
</evidence>